<dbReference type="AlphaFoldDB" id="A0A4Y2MG04"/>
<proteinExistence type="predicted"/>
<feature type="signal peptide" evidence="1">
    <location>
        <begin position="1"/>
        <end position="24"/>
    </location>
</feature>
<evidence type="ECO:0008006" key="4">
    <source>
        <dbReference type="Google" id="ProtNLM"/>
    </source>
</evidence>
<keyword evidence="3" id="KW-1185">Reference proteome</keyword>
<gene>
    <name evidence="2" type="ORF">AVEN_123055_1</name>
</gene>
<name>A0A4Y2MG04_ARAVE</name>
<evidence type="ECO:0000313" key="3">
    <source>
        <dbReference type="Proteomes" id="UP000499080"/>
    </source>
</evidence>
<reference evidence="2 3" key="1">
    <citation type="journal article" date="2019" name="Sci. Rep.">
        <title>Orb-weaving spider Araneus ventricosus genome elucidates the spidroin gene catalogue.</title>
        <authorList>
            <person name="Kono N."/>
            <person name="Nakamura H."/>
            <person name="Ohtoshi R."/>
            <person name="Moran D.A.P."/>
            <person name="Shinohara A."/>
            <person name="Yoshida Y."/>
            <person name="Fujiwara M."/>
            <person name="Mori M."/>
            <person name="Tomita M."/>
            <person name="Arakawa K."/>
        </authorList>
    </citation>
    <scope>NUCLEOTIDE SEQUENCE [LARGE SCALE GENOMIC DNA]</scope>
</reference>
<evidence type="ECO:0000256" key="1">
    <source>
        <dbReference type="SAM" id="SignalP"/>
    </source>
</evidence>
<organism evidence="2 3">
    <name type="scientific">Araneus ventricosus</name>
    <name type="common">Orbweaver spider</name>
    <name type="synonym">Epeira ventricosa</name>
    <dbReference type="NCBI Taxonomy" id="182803"/>
    <lineage>
        <taxon>Eukaryota</taxon>
        <taxon>Metazoa</taxon>
        <taxon>Ecdysozoa</taxon>
        <taxon>Arthropoda</taxon>
        <taxon>Chelicerata</taxon>
        <taxon>Arachnida</taxon>
        <taxon>Araneae</taxon>
        <taxon>Araneomorphae</taxon>
        <taxon>Entelegynae</taxon>
        <taxon>Araneoidea</taxon>
        <taxon>Araneidae</taxon>
        <taxon>Araneus</taxon>
    </lineage>
</organism>
<keyword evidence="1" id="KW-0732">Signal</keyword>
<sequence length="128" mass="14849">MYHTSVHWVSALPAVLLGLRTVYKEDLQCFPAEMDYGESLCLPSQFFVQQEPQAADNGFIKKLKPIFSSCEQLQHLIILQNLLLCIEISVCVPMSFCVWTLFNLPCRNLIHDFVKFCHERIKFYHPQG</sequence>
<accession>A0A4Y2MG04</accession>
<comment type="caution">
    <text evidence="2">The sequence shown here is derived from an EMBL/GenBank/DDBJ whole genome shotgun (WGS) entry which is preliminary data.</text>
</comment>
<dbReference type="EMBL" id="BGPR01007238">
    <property type="protein sequence ID" value="GBN25404.1"/>
    <property type="molecule type" value="Genomic_DNA"/>
</dbReference>
<dbReference type="Proteomes" id="UP000499080">
    <property type="component" value="Unassembled WGS sequence"/>
</dbReference>
<protein>
    <recommendedName>
        <fullName evidence="4">Secreted protein</fullName>
    </recommendedName>
</protein>
<evidence type="ECO:0000313" key="2">
    <source>
        <dbReference type="EMBL" id="GBN25404.1"/>
    </source>
</evidence>
<feature type="chain" id="PRO_5021307987" description="Secreted protein" evidence="1">
    <location>
        <begin position="25"/>
        <end position="128"/>
    </location>
</feature>